<keyword evidence="4" id="KW-1185">Reference proteome</keyword>
<dbReference type="GO" id="GO:0000166">
    <property type="term" value="F:nucleotide binding"/>
    <property type="evidence" value="ECO:0007669"/>
    <property type="project" value="InterPro"/>
</dbReference>
<dbReference type="PANTHER" id="PTHR43249">
    <property type="entry name" value="UDP-N-ACETYL-2-AMINO-2-DEOXY-D-GLUCURONATE OXIDASE"/>
    <property type="match status" value="1"/>
</dbReference>
<dbReference type="SUPFAM" id="SSF55347">
    <property type="entry name" value="Glyceraldehyde-3-phosphate dehydrogenase-like, C-terminal domain"/>
    <property type="match status" value="1"/>
</dbReference>
<proteinExistence type="predicted"/>
<dbReference type="RefSeq" id="WP_128632083.1">
    <property type="nucleotide sequence ID" value="NZ_RRCN01000001.1"/>
</dbReference>
<sequence>MNDLAIGLIGCGSIAAKHVSSIAKCNNAKLAALCDVNIERMKGMSALWRSVSGDKQQNEPVLFTDYRQLLAEPSIAVVVIAAISGLHAQIAIEALTANKHVILEKPIALSLRDADEIIRLANERKLIVQVCHQLRYRPLMRKIHELVKEGALGKILAASVKLRIYRPLSYYQTSAWRGTWEHDGGMLLNQGIHAIDLLQWYLGMPTQVYGELGYRFSSKETEDVAFGILSFPGGAKAMIEANSVTMPENLEQSLFVLGEKGVISIGGPKMDQIHRWYMEDQPFSIEEAMRLLPDQNEHVEMYRTLIQACLEKKEAGLVDLMEGRRSLELIFAIYLSAQIAQVAHLPIPEFTTLQMKPE</sequence>
<dbReference type="InterPro" id="IPR055170">
    <property type="entry name" value="GFO_IDH_MocA-like_dom"/>
</dbReference>
<dbReference type="EMBL" id="RRCN01000001">
    <property type="protein sequence ID" value="RRJ64265.1"/>
    <property type="molecule type" value="Genomic_DNA"/>
</dbReference>
<dbReference type="AlphaFoldDB" id="A0A3P3U1P0"/>
<feature type="domain" description="Gfo/Idh/MocA-like oxidoreductase N-terminal" evidence="1">
    <location>
        <begin position="5"/>
        <end position="131"/>
    </location>
</feature>
<gene>
    <name evidence="3" type="ORF">EHV15_16050</name>
</gene>
<dbReference type="PANTHER" id="PTHR43249:SF1">
    <property type="entry name" value="D-GLUCOSIDE 3-DEHYDROGENASE"/>
    <property type="match status" value="1"/>
</dbReference>
<dbReference type="InterPro" id="IPR052515">
    <property type="entry name" value="Gfo/Idh/MocA_Oxidoreductase"/>
</dbReference>
<accession>A0A3P3U1P0</accession>
<feature type="domain" description="GFO/IDH/MocA-like oxidoreductase" evidence="2">
    <location>
        <begin position="140"/>
        <end position="263"/>
    </location>
</feature>
<evidence type="ECO:0000259" key="2">
    <source>
        <dbReference type="Pfam" id="PF22725"/>
    </source>
</evidence>
<dbReference type="Proteomes" id="UP000267017">
    <property type="component" value="Unassembled WGS sequence"/>
</dbReference>
<name>A0A3P3U1P0_9BACL</name>
<dbReference type="Gene3D" id="3.30.360.10">
    <property type="entry name" value="Dihydrodipicolinate Reductase, domain 2"/>
    <property type="match status" value="1"/>
</dbReference>
<dbReference type="OrthoDB" id="9815825at2"/>
<dbReference type="Pfam" id="PF22725">
    <property type="entry name" value="GFO_IDH_MocA_C3"/>
    <property type="match status" value="1"/>
</dbReference>
<evidence type="ECO:0000313" key="3">
    <source>
        <dbReference type="EMBL" id="RRJ64265.1"/>
    </source>
</evidence>
<protein>
    <submittedName>
        <fullName evidence="3">Gfo/Idh/MocA family oxidoreductase</fullName>
    </submittedName>
</protein>
<evidence type="ECO:0000259" key="1">
    <source>
        <dbReference type="Pfam" id="PF01408"/>
    </source>
</evidence>
<reference evidence="3 4" key="1">
    <citation type="submission" date="2018-11" db="EMBL/GenBank/DDBJ databases">
        <title>Genome sequencing of Paenibacillus sp. KCOM 3021 (= ChDC PVNT-B20).</title>
        <authorList>
            <person name="Kook J.-K."/>
            <person name="Park S.-N."/>
            <person name="Lim Y.K."/>
        </authorList>
    </citation>
    <scope>NUCLEOTIDE SEQUENCE [LARGE SCALE GENOMIC DNA]</scope>
    <source>
        <strain evidence="3 4">KCOM 3021</strain>
    </source>
</reference>
<dbReference type="SUPFAM" id="SSF51735">
    <property type="entry name" value="NAD(P)-binding Rossmann-fold domains"/>
    <property type="match status" value="1"/>
</dbReference>
<evidence type="ECO:0000313" key="4">
    <source>
        <dbReference type="Proteomes" id="UP000267017"/>
    </source>
</evidence>
<comment type="caution">
    <text evidence="3">The sequence shown here is derived from an EMBL/GenBank/DDBJ whole genome shotgun (WGS) entry which is preliminary data.</text>
</comment>
<dbReference type="Pfam" id="PF01408">
    <property type="entry name" value="GFO_IDH_MocA"/>
    <property type="match status" value="1"/>
</dbReference>
<dbReference type="InterPro" id="IPR000683">
    <property type="entry name" value="Gfo/Idh/MocA-like_OxRdtase_N"/>
</dbReference>
<dbReference type="InterPro" id="IPR036291">
    <property type="entry name" value="NAD(P)-bd_dom_sf"/>
</dbReference>
<dbReference type="Gene3D" id="3.40.50.720">
    <property type="entry name" value="NAD(P)-binding Rossmann-like Domain"/>
    <property type="match status" value="1"/>
</dbReference>
<organism evidence="3 4">
    <name type="scientific">Paenibacillus oralis</name>
    <dbReference type="NCBI Taxonomy" id="2490856"/>
    <lineage>
        <taxon>Bacteria</taxon>
        <taxon>Bacillati</taxon>
        <taxon>Bacillota</taxon>
        <taxon>Bacilli</taxon>
        <taxon>Bacillales</taxon>
        <taxon>Paenibacillaceae</taxon>
        <taxon>Paenibacillus</taxon>
    </lineage>
</organism>